<dbReference type="OrthoDB" id="3436397at2759"/>
<organism evidence="2 3">
    <name type="scientific">Emericellopsis cladophorae</name>
    <dbReference type="NCBI Taxonomy" id="2686198"/>
    <lineage>
        <taxon>Eukaryota</taxon>
        <taxon>Fungi</taxon>
        <taxon>Dikarya</taxon>
        <taxon>Ascomycota</taxon>
        <taxon>Pezizomycotina</taxon>
        <taxon>Sordariomycetes</taxon>
        <taxon>Hypocreomycetidae</taxon>
        <taxon>Hypocreales</taxon>
        <taxon>Bionectriaceae</taxon>
        <taxon>Emericellopsis</taxon>
    </lineage>
</organism>
<comment type="caution">
    <text evidence="2">The sequence shown here is derived from an EMBL/GenBank/DDBJ whole genome shotgun (WGS) entry which is preliminary data.</text>
</comment>
<reference evidence="2" key="2">
    <citation type="submission" date="2022-07" db="EMBL/GenBank/DDBJ databases">
        <authorList>
            <person name="Goncalves M.F.M."/>
            <person name="Hilario S."/>
            <person name="Van De Peer Y."/>
            <person name="Esteves A.C."/>
            <person name="Alves A."/>
        </authorList>
    </citation>
    <scope>NUCLEOTIDE SEQUENCE</scope>
    <source>
        <strain evidence="2">MUM 19.33</strain>
    </source>
</reference>
<dbReference type="GeneID" id="75834640"/>
<protein>
    <submittedName>
        <fullName evidence="2">Uncharacterized protein</fullName>
    </submittedName>
</protein>
<dbReference type="EMBL" id="JAGIXG020000003">
    <property type="protein sequence ID" value="KAI6785074.1"/>
    <property type="molecule type" value="Genomic_DNA"/>
</dbReference>
<feature type="compositionally biased region" description="Polar residues" evidence="1">
    <location>
        <begin position="55"/>
        <end position="71"/>
    </location>
</feature>
<evidence type="ECO:0000256" key="1">
    <source>
        <dbReference type="SAM" id="MobiDB-lite"/>
    </source>
</evidence>
<dbReference type="AlphaFoldDB" id="A0A9Q0BI19"/>
<reference evidence="2" key="1">
    <citation type="journal article" date="2021" name="J Fungi (Basel)">
        <title>Genomic and Metabolomic Analyses of the Marine Fungus Emericellopsis cladophorae: Insights into Saltwater Adaptability Mechanisms and Its Biosynthetic Potential.</title>
        <authorList>
            <person name="Goncalves M.F.M."/>
            <person name="Hilario S."/>
            <person name="Van de Peer Y."/>
            <person name="Esteves A.C."/>
            <person name="Alves A."/>
        </authorList>
    </citation>
    <scope>NUCLEOTIDE SEQUENCE</scope>
    <source>
        <strain evidence="2">MUM 19.33</strain>
    </source>
</reference>
<feature type="compositionally biased region" description="Basic and acidic residues" evidence="1">
    <location>
        <begin position="81"/>
        <end position="112"/>
    </location>
</feature>
<name>A0A9Q0BI19_9HYPO</name>
<evidence type="ECO:0000313" key="3">
    <source>
        <dbReference type="Proteomes" id="UP001055219"/>
    </source>
</evidence>
<evidence type="ECO:0000313" key="2">
    <source>
        <dbReference type="EMBL" id="KAI6785074.1"/>
    </source>
</evidence>
<feature type="compositionally biased region" description="Basic and acidic residues" evidence="1">
    <location>
        <begin position="9"/>
        <end position="30"/>
    </location>
</feature>
<feature type="region of interest" description="Disordered" evidence="1">
    <location>
        <begin position="1"/>
        <end position="112"/>
    </location>
</feature>
<dbReference type="RefSeq" id="XP_051365930.1">
    <property type="nucleotide sequence ID" value="XM_051502772.1"/>
</dbReference>
<dbReference type="Proteomes" id="UP001055219">
    <property type="component" value="Unassembled WGS sequence"/>
</dbReference>
<sequence length="112" mass="12558">MAGPQSTQKQEEEPHTYKEKLDQVAEEKRKAQQPQQSNPIVEKSKPSLSFPAKTYASSKILGNSKQEPATTKSEDIPGPPERPHHDHKIEDFVRDQHRSNTDSSKVKADANA</sequence>
<gene>
    <name evidence="2" type="ORF">J7T54_008168</name>
</gene>
<proteinExistence type="predicted"/>
<accession>A0A9Q0BI19</accession>
<keyword evidence="3" id="KW-1185">Reference proteome</keyword>